<dbReference type="Pfam" id="PF18329">
    <property type="entry name" value="SGBP_B_XBD"/>
    <property type="match status" value="1"/>
</dbReference>
<dbReference type="AlphaFoldDB" id="A0A1H5U0C7"/>
<dbReference type="STRING" id="1120964.GCA_001313265_00479"/>
<dbReference type="OrthoDB" id="660167at2"/>
<dbReference type="RefSeq" id="WP_103923691.1">
    <property type="nucleotide sequence ID" value="NZ_FNVR01000003.1"/>
</dbReference>
<dbReference type="EMBL" id="FNVR01000003">
    <property type="protein sequence ID" value="SEF67711.1"/>
    <property type="molecule type" value="Genomic_DNA"/>
</dbReference>
<dbReference type="PROSITE" id="PS51257">
    <property type="entry name" value="PROKAR_LIPOPROTEIN"/>
    <property type="match status" value="1"/>
</dbReference>
<dbReference type="GO" id="GO:0030247">
    <property type="term" value="F:polysaccharide binding"/>
    <property type="evidence" value="ECO:0007669"/>
    <property type="project" value="InterPro"/>
</dbReference>
<evidence type="ECO:0000313" key="3">
    <source>
        <dbReference type="Proteomes" id="UP000236736"/>
    </source>
</evidence>
<evidence type="ECO:0000313" key="2">
    <source>
        <dbReference type="EMBL" id="SEF67711.1"/>
    </source>
</evidence>
<dbReference type="InterPro" id="IPR040475">
    <property type="entry name" value="SGBP_B_XBD"/>
</dbReference>
<keyword evidence="3" id="KW-1185">Reference proteome</keyword>
<proteinExistence type="predicted"/>
<protein>
    <recommendedName>
        <fullName evidence="1">Surface glycan-binding protein B xyloglucan binding domain-containing protein</fullName>
    </recommendedName>
</protein>
<accession>A0A1H5U0C7</accession>
<name>A0A1H5U0C7_9BACT</name>
<dbReference type="Gene3D" id="2.60.40.10">
    <property type="entry name" value="Immunoglobulins"/>
    <property type="match status" value="2"/>
</dbReference>
<sequence length="425" mass="45844">MQIKKYINQSSSSVIVASMLLLTIVLGACQEEEVINVGPPTIERVRTTDPTTVDSAFTSATLGSTIAILGTNLLGTQEVYLNDYPLGVNTAYVTNNSVIVTVGDSVPTVATDPNVPNKLRLVTKSGESVIDFQTLPPAPQILQVKNQYVKAGDDLTLFGRYFYFVDTVYFPGEDVFVTSGFQTNSAGTTLTVKVPEGLDFSESQSISVVTRSGGSATNRNTQIYNGKGMFADFDTNGALEWPWNWGWGISGEMIKPSQPGIEGLEGNFAGMNQPFPASYGWNNDKVINLANWGGVQIFPTAPAEEYSPGAPAASFDIRFELAINTTENISGLNVQLWYPDKNGNELSFDVPLSEVIRATDGSWHTISVAMNRLTNGNTRLNTYADLLAGDGGGVKQLRLLIINTTSSDIRAVVGIDNVRVVRAIN</sequence>
<feature type="domain" description="Surface glycan-binding protein B xyloglucan binding" evidence="1">
    <location>
        <begin position="224"/>
        <end position="422"/>
    </location>
</feature>
<evidence type="ECO:0000259" key="1">
    <source>
        <dbReference type="Pfam" id="PF18329"/>
    </source>
</evidence>
<organism evidence="2 3">
    <name type="scientific">Algoriphagus boritolerans DSM 17298 = JCM 18970</name>
    <dbReference type="NCBI Taxonomy" id="1120964"/>
    <lineage>
        <taxon>Bacteria</taxon>
        <taxon>Pseudomonadati</taxon>
        <taxon>Bacteroidota</taxon>
        <taxon>Cytophagia</taxon>
        <taxon>Cytophagales</taxon>
        <taxon>Cyclobacteriaceae</taxon>
        <taxon>Algoriphagus</taxon>
    </lineage>
</organism>
<gene>
    <name evidence="2" type="ORF">SAMN03080598_01004</name>
</gene>
<dbReference type="Proteomes" id="UP000236736">
    <property type="component" value="Unassembled WGS sequence"/>
</dbReference>
<dbReference type="InterPro" id="IPR013783">
    <property type="entry name" value="Ig-like_fold"/>
</dbReference>
<reference evidence="3" key="1">
    <citation type="submission" date="2016-10" db="EMBL/GenBank/DDBJ databases">
        <authorList>
            <person name="Varghese N."/>
            <person name="Submissions S."/>
        </authorList>
    </citation>
    <scope>NUCLEOTIDE SEQUENCE [LARGE SCALE GENOMIC DNA]</scope>
    <source>
        <strain evidence="3">DSM 17298</strain>
    </source>
</reference>